<dbReference type="RefSeq" id="WP_378017541.1">
    <property type="nucleotide sequence ID" value="NZ_JBHSKT010000006.1"/>
</dbReference>
<dbReference type="Proteomes" id="UP001596161">
    <property type="component" value="Unassembled WGS sequence"/>
</dbReference>
<protein>
    <submittedName>
        <fullName evidence="3">Gliding motility-associated C-terminal domain-containing protein</fullName>
    </submittedName>
</protein>
<dbReference type="SUPFAM" id="SSF82171">
    <property type="entry name" value="DPP6 N-terminal domain-like"/>
    <property type="match status" value="1"/>
</dbReference>
<feature type="chain" id="PRO_5047028816" evidence="1">
    <location>
        <begin position="26"/>
        <end position="857"/>
    </location>
</feature>
<dbReference type="PROSITE" id="PS50093">
    <property type="entry name" value="PKD"/>
    <property type="match status" value="1"/>
</dbReference>
<name>A0ABW0EE35_9BACT</name>
<dbReference type="Pfam" id="PF13585">
    <property type="entry name" value="CHU_C"/>
    <property type="match status" value="1"/>
</dbReference>
<dbReference type="InterPro" id="IPR013783">
    <property type="entry name" value="Ig-like_fold"/>
</dbReference>
<comment type="caution">
    <text evidence="3">The sequence shown here is derived from an EMBL/GenBank/DDBJ whole genome shotgun (WGS) entry which is preliminary data.</text>
</comment>
<dbReference type="InterPro" id="IPR000601">
    <property type="entry name" value="PKD_dom"/>
</dbReference>
<dbReference type="SUPFAM" id="SSF49299">
    <property type="entry name" value="PKD domain"/>
    <property type="match status" value="1"/>
</dbReference>
<dbReference type="InterPro" id="IPR035986">
    <property type="entry name" value="PKD_dom_sf"/>
</dbReference>
<evidence type="ECO:0000313" key="4">
    <source>
        <dbReference type="Proteomes" id="UP001596161"/>
    </source>
</evidence>
<evidence type="ECO:0000259" key="2">
    <source>
        <dbReference type="PROSITE" id="PS50093"/>
    </source>
</evidence>
<gene>
    <name evidence="3" type="ORF">ACFPIB_11170</name>
</gene>
<proteinExistence type="predicted"/>
<dbReference type="Gene3D" id="2.60.40.10">
    <property type="entry name" value="Immunoglobulins"/>
    <property type="match status" value="1"/>
</dbReference>
<keyword evidence="4" id="KW-1185">Reference proteome</keyword>
<organism evidence="3 4">
    <name type="scientific">Adhaeribacter terreus</name>
    <dbReference type="NCBI Taxonomy" id="529703"/>
    <lineage>
        <taxon>Bacteria</taxon>
        <taxon>Pseudomonadati</taxon>
        <taxon>Bacteroidota</taxon>
        <taxon>Cytophagia</taxon>
        <taxon>Cytophagales</taxon>
        <taxon>Hymenobacteraceae</taxon>
        <taxon>Adhaeribacter</taxon>
    </lineage>
</organism>
<evidence type="ECO:0000313" key="3">
    <source>
        <dbReference type="EMBL" id="MFC5271174.1"/>
    </source>
</evidence>
<evidence type="ECO:0000256" key="1">
    <source>
        <dbReference type="SAM" id="SignalP"/>
    </source>
</evidence>
<reference evidence="4" key="1">
    <citation type="journal article" date="2019" name="Int. J. Syst. Evol. Microbiol.">
        <title>The Global Catalogue of Microorganisms (GCM) 10K type strain sequencing project: providing services to taxonomists for standard genome sequencing and annotation.</title>
        <authorList>
            <consortium name="The Broad Institute Genomics Platform"/>
            <consortium name="The Broad Institute Genome Sequencing Center for Infectious Disease"/>
            <person name="Wu L."/>
            <person name="Ma J."/>
        </authorList>
    </citation>
    <scope>NUCLEOTIDE SEQUENCE [LARGE SCALE GENOMIC DNA]</scope>
    <source>
        <strain evidence="4">KACC 12602</strain>
    </source>
</reference>
<accession>A0ABW0EE35</accession>
<keyword evidence="1" id="KW-0732">Signal</keyword>
<sequence length="857" mass="94011">MKTSAFPKLLFLLLTGILLHLNAKAQKEANVWYFGNNFSSPANSNANVCPGLSFNSNPPLVLHNGQARGQFGFASMCDAAGNLLFYAGGSTNGSGYRLFDRRHQAMPNSIAATAGAWTTSPIVPWPGQPQKYFYFGETGGSFRHKACLVVDMTLNGGFGDVSSSSTSLPYGTNYSDPFAVQHRNNRDFWIIFYNSINFNFNAHLISPTGLNQTPVISSPVFPPGVLRPYGLIKISPDGKTIALVLNNSPLVLPHIYQIRLFNFDAVTGNITYKGALPDSLAKSVEFSPDGSKLYSVRVKSGLPTAPYPTLVQYDLDAGSPAAIYNSAVNLYQSNLTALYNLQVGPDGKIYITSGNPLTPTSRVGRYMSVFNRPNLKGIACRFIPNMLDLDPNNTGNYDGGIDPPTFVQSYFYRPKITMQQTCFGDTAFFALGNPAYVDSVEWNFGDPASGVQNTSTLFNPKHFYATPGPKQVQAIVHFNFYSDTLSQTIYIPATIVKPNLGNDTTLCMGDTLRLNAYQPGASYEWQDSINTDSVYVVTKPGTYWVSISNGCGTLGDSIVVNFNSPLSLSLPADTTLCPGEILTLQVNATGGNLLWSDSTSAATFTVSKPGTYWAELSNACGSWRDSITVNYIPVVKNNWLPKDTILCSTGPFEIKGSNPAALSYRWQDGTTAPTFTAQTSGTYWLEITTTCTTVRDSILVTINKLPTSSFSDTTICNGDSFRLTAPKALSYRWSTGDIAQSISISKAGIYKVELETVPNCFFSDSLEVKTERCFKTAFIPNIVTPNNDKLNDKFEPKGLEAGEYELSIYHRWGTLIYQQQNYTNQWPDKKLSDGTYYYLLRNKLTGKTYKGWVEVAQ</sequence>
<feature type="signal peptide" evidence="1">
    <location>
        <begin position="1"/>
        <end position="25"/>
    </location>
</feature>
<feature type="domain" description="PKD" evidence="2">
    <location>
        <begin position="432"/>
        <end position="476"/>
    </location>
</feature>
<dbReference type="EMBL" id="JBHSKT010000006">
    <property type="protein sequence ID" value="MFC5271174.1"/>
    <property type="molecule type" value="Genomic_DNA"/>
</dbReference>